<feature type="transmembrane region" description="Helical" evidence="6">
    <location>
        <begin position="452"/>
        <end position="473"/>
    </location>
</feature>
<comment type="subcellular location">
    <subcellularLocation>
        <location evidence="1">Membrane</location>
        <topology evidence="1">Multi-pass membrane protein</topology>
    </subcellularLocation>
</comment>
<dbReference type="Proteomes" id="UP001044222">
    <property type="component" value="Chromosome 13"/>
</dbReference>
<dbReference type="GO" id="GO:0042910">
    <property type="term" value="F:xenobiotic transmembrane transporter activity"/>
    <property type="evidence" value="ECO:0007669"/>
    <property type="project" value="InterPro"/>
</dbReference>
<feature type="transmembrane region" description="Helical" evidence="6">
    <location>
        <begin position="393"/>
        <end position="414"/>
    </location>
</feature>
<feature type="transmembrane region" description="Helical" evidence="6">
    <location>
        <begin position="557"/>
        <end position="577"/>
    </location>
</feature>
<dbReference type="EMBL" id="JAFIRN010000013">
    <property type="protein sequence ID" value="KAG5837264.1"/>
    <property type="molecule type" value="Genomic_DNA"/>
</dbReference>
<feature type="transmembrane region" description="Helical" evidence="6">
    <location>
        <begin position="232"/>
        <end position="251"/>
    </location>
</feature>
<organism evidence="7 8">
    <name type="scientific">Anguilla anguilla</name>
    <name type="common">European freshwater eel</name>
    <name type="synonym">Muraena anguilla</name>
    <dbReference type="NCBI Taxonomy" id="7936"/>
    <lineage>
        <taxon>Eukaryota</taxon>
        <taxon>Metazoa</taxon>
        <taxon>Chordata</taxon>
        <taxon>Craniata</taxon>
        <taxon>Vertebrata</taxon>
        <taxon>Euteleostomi</taxon>
        <taxon>Actinopterygii</taxon>
        <taxon>Neopterygii</taxon>
        <taxon>Teleostei</taxon>
        <taxon>Anguilliformes</taxon>
        <taxon>Anguillidae</taxon>
        <taxon>Anguilla</taxon>
    </lineage>
</organism>
<evidence type="ECO:0000256" key="2">
    <source>
        <dbReference type="ARBA" id="ARBA00010199"/>
    </source>
</evidence>
<feature type="transmembrane region" description="Helical" evidence="6">
    <location>
        <begin position="56"/>
        <end position="79"/>
    </location>
</feature>
<feature type="transmembrane region" description="Helical" evidence="6">
    <location>
        <begin position="86"/>
        <end position="110"/>
    </location>
</feature>
<protein>
    <recommendedName>
        <fullName evidence="6">Multidrug and toxin extrusion protein</fullName>
    </recommendedName>
</protein>
<feature type="transmembrane region" description="Helical" evidence="6">
    <location>
        <begin position="130"/>
        <end position="150"/>
    </location>
</feature>
<evidence type="ECO:0000256" key="6">
    <source>
        <dbReference type="RuleBase" id="RU004914"/>
    </source>
</evidence>
<evidence type="ECO:0000313" key="8">
    <source>
        <dbReference type="Proteomes" id="UP001044222"/>
    </source>
</evidence>
<keyword evidence="4 6" id="KW-1133">Transmembrane helix</keyword>
<comment type="similarity">
    <text evidence="2 6">Belongs to the multi antimicrobial extrusion (MATE) (TC 2.A.66.1) family.</text>
</comment>
<dbReference type="CDD" id="cd13132">
    <property type="entry name" value="MATE_eukaryotic"/>
    <property type="match status" value="1"/>
</dbReference>
<feature type="transmembrane region" description="Helical" evidence="6">
    <location>
        <begin position="171"/>
        <end position="193"/>
    </location>
</feature>
<dbReference type="Pfam" id="PF01554">
    <property type="entry name" value="MatE"/>
    <property type="match status" value="2"/>
</dbReference>
<evidence type="ECO:0000256" key="5">
    <source>
        <dbReference type="ARBA" id="ARBA00023136"/>
    </source>
</evidence>
<feature type="transmembrane region" description="Helical" evidence="6">
    <location>
        <begin position="426"/>
        <end position="446"/>
    </location>
</feature>
<dbReference type="NCBIfam" id="TIGR00797">
    <property type="entry name" value="matE"/>
    <property type="match status" value="1"/>
</dbReference>
<evidence type="ECO:0000256" key="4">
    <source>
        <dbReference type="ARBA" id="ARBA00022989"/>
    </source>
</evidence>
<feature type="transmembrane region" description="Helical" evidence="6">
    <location>
        <begin position="199"/>
        <end position="220"/>
    </location>
</feature>
<dbReference type="AlphaFoldDB" id="A0A9D3LWW4"/>
<keyword evidence="3 6" id="KW-0812">Transmembrane</keyword>
<feature type="transmembrane region" description="Helical" evidence="6">
    <location>
        <begin position="353"/>
        <end position="373"/>
    </location>
</feature>
<proteinExistence type="inferred from homology"/>
<dbReference type="GO" id="GO:1990961">
    <property type="term" value="P:xenobiotic detoxification by transmembrane export across the plasma membrane"/>
    <property type="evidence" value="ECO:0007669"/>
    <property type="project" value="InterPro"/>
</dbReference>
<reference evidence="7" key="1">
    <citation type="submission" date="2021-01" db="EMBL/GenBank/DDBJ databases">
        <title>A chromosome-scale assembly of European eel, Anguilla anguilla.</title>
        <authorList>
            <person name="Henkel C."/>
            <person name="Jong-Raadsen S.A."/>
            <person name="Dufour S."/>
            <person name="Weltzien F.-A."/>
            <person name="Palstra A.P."/>
            <person name="Pelster B."/>
            <person name="Spaink H.P."/>
            <person name="Van Den Thillart G.E."/>
            <person name="Jansen H."/>
            <person name="Zahm M."/>
            <person name="Klopp C."/>
            <person name="Cedric C."/>
            <person name="Louis A."/>
            <person name="Berthelot C."/>
            <person name="Parey E."/>
            <person name="Roest Crollius H."/>
            <person name="Montfort J."/>
            <person name="Robinson-Rechavi M."/>
            <person name="Bucao C."/>
            <person name="Bouchez O."/>
            <person name="Gislard M."/>
            <person name="Lluch J."/>
            <person name="Milhes M."/>
            <person name="Lampietro C."/>
            <person name="Lopez Roques C."/>
            <person name="Donnadieu C."/>
            <person name="Braasch I."/>
            <person name="Desvignes T."/>
            <person name="Postlethwait J."/>
            <person name="Bobe J."/>
            <person name="Guiguen Y."/>
            <person name="Dirks R."/>
        </authorList>
    </citation>
    <scope>NUCLEOTIDE SEQUENCE</scope>
    <source>
        <strain evidence="7">Tag_6206</strain>
        <tissue evidence="7">Liver</tissue>
    </source>
</reference>
<keyword evidence="8" id="KW-1185">Reference proteome</keyword>
<dbReference type="InterPro" id="IPR045069">
    <property type="entry name" value="MATE_euk"/>
</dbReference>
<evidence type="ECO:0000313" key="7">
    <source>
        <dbReference type="EMBL" id="KAG5837264.1"/>
    </source>
</evidence>
<sequence>MEAIHVGTSEMIGIYSVTNTVTKSDSSQQTVYGCLRCLRRGIPHDHKKEIVQLSKLAVPVCIAQLLVFFIPFVSTMFCGHLGRTELAGVGLATAVATIAGISIGSGLASVCDTLMSQTFGSGNLKGVGVILQRGALILLLACCPCWAVLINTESIMLVFKQSPEVARLAQMYVQIFLGALPAVFSFLLLGKYLQCQGIIWPQVITGIVGNVLNALINYIFLFVLDLGVVGSAAANTISQYSLALFLFAYIYCKGLHKPTWGGWSVECLQEWGSFLNLAIPSMLMICLEWWMYDIGSFLTGLINEVELGAQSILRQMSGVSYMFPQGYKIAASVRVGNALGAGNTQQAQLSSKVSIMCTVVMSICIAIIIGTAKDWMAIAFTNDEQVKRRFGEAVVLFIPFHLFDSIACVSGGILRGAAKQKIGAVSALLCYYFVGIPVGVPLMFATELGVTGLWAGLVICVFLLAGFSLAIIFKLDWKKAAFEAQVRAGVQMAEKSDQAQAMKMQGGSYEMTPEIHGGEHSPWQFNSDLEGLHEREGGTLTTVGEVLSNRQLFLRRGLALCGMLVILAAGILTYMLLPTVFRQGLNETVTIPPTVDNLWTHNPMD</sequence>
<dbReference type="PANTHER" id="PTHR11206">
    <property type="entry name" value="MULTIDRUG RESISTANCE PROTEIN"/>
    <property type="match status" value="1"/>
</dbReference>
<evidence type="ECO:0000256" key="3">
    <source>
        <dbReference type="ARBA" id="ARBA00022692"/>
    </source>
</evidence>
<dbReference type="GO" id="GO:0015297">
    <property type="term" value="F:antiporter activity"/>
    <property type="evidence" value="ECO:0007669"/>
    <property type="project" value="InterPro"/>
</dbReference>
<keyword evidence="5 6" id="KW-0472">Membrane</keyword>
<accession>A0A9D3LWW4</accession>
<evidence type="ECO:0000256" key="1">
    <source>
        <dbReference type="ARBA" id="ARBA00004141"/>
    </source>
</evidence>
<name>A0A9D3LWW4_ANGAN</name>
<dbReference type="InterPro" id="IPR002528">
    <property type="entry name" value="MATE_fam"/>
</dbReference>
<gene>
    <name evidence="7" type="ORF">ANANG_G00237450</name>
</gene>
<comment type="caution">
    <text evidence="7">The sequence shown here is derived from an EMBL/GenBank/DDBJ whole genome shotgun (WGS) entry which is preliminary data.</text>
</comment>
<dbReference type="GO" id="GO:0016020">
    <property type="term" value="C:membrane"/>
    <property type="evidence" value="ECO:0007669"/>
    <property type="project" value="UniProtKB-SubCell"/>
</dbReference>